<dbReference type="InterPro" id="IPR041246">
    <property type="entry name" value="Bact_MG10"/>
</dbReference>
<name>A0A2R4M5G7_9RHOB</name>
<comment type="similarity">
    <text evidence="1">Belongs to the protease inhibitor I39 (alpha-2-macroglobulin) family. Bacterial alpha-2-macroglobulin subfamily.</text>
</comment>
<dbReference type="Gene3D" id="1.50.10.20">
    <property type="match status" value="1"/>
</dbReference>
<dbReference type="EMBL" id="CP028475">
    <property type="protein sequence ID" value="AVW92444.1"/>
    <property type="molecule type" value="Genomic_DNA"/>
</dbReference>
<dbReference type="InterPro" id="IPR051802">
    <property type="entry name" value="YfhM-like"/>
</dbReference>
<dbReference type="KEGG" id="cbak:DA792_16210"/>
<dbReference type="InterPro" id="IPR003609">
    <property type="entry name" value="Pan_app"/>
</dbReference>
<gene>
    <name evidence="7" type="ORF">DA792_16210</name>
</gene>
<dbReference type="Pfam" id="PF21142">
    <property type="entry name" value="A2M_bMG2"/>
    <property type="match status" value="1"/>
</dbReference>
<reference evidence="7 8" key="1">
    <citation type="submission" date="2018-03" db="EMBL/GenBank/DDBJ databases">
        <title>The Complete Genome of Celeribacter baekdonensis strain LH4, a Thiosulfate-Oxidizing Alphaproteobacterium Isolated from Gulf of Mexico Continental Slope Sediments.</title>
        <authorList>
            <person name="Flood B.E."/>
            <person name="Bailey J.V."/>
            <person name="Leprich D."/>
        </authorList>
    </citation>
    <scope>NUCLEOTIDE SEQUENCE [LARGE SCALE GENOMIC DNA]</scope>
    <source>
        <strain evidence="7 8">LH4</strain>
    </source>
</reference>
<dbReference type="PANTHER" id="PTHR40094">
    <property type="entry name" value="ALPHA-2-MACROGLOBULIN HOMOLOG"/>
    <property type="match status" value="1"/>
</dbReference>
<dbReference type="CDD" id="cd02891">
    <property type="entry name" value="A2M_like"/>
    <property type="match status" value="1"/>
</dbReference>
<dbReference type="SUPFAM" id="SSF48239">
    <property type="entry name" value="Terpenoid cyclases/Protein prenyltransferases"/>
    <property type="match status" value="1"/>
</dbReference>
<dbReference type="InterPro" id="IPR047565">
    <property type="entry name" value="Alpha-macroglob_thiol-ester_cl"/>
</dbReference>
<dbReference type="RefSeq" id="WP_107721110.1">
    <property type="nucleotide sequence ID" value="NZ_CP028475.1"/>
</dbReference>
<dbReference type="InterPro" id="IPR021868">
    <property type="entry name" value="Alpha_2_Macroglob_MG3"/>
</dbReference>
<dbReference type="Pfam" id="PF17972">
    <property type="entry name" value="bMG5"/>
    <property type="match status" value="1"/>
</dbReference>
<dbReference type="Pfam" id="PF00024">
    <property type="entry name" value="PAN_1"/>
    <property type="match status" value="1"/>
</dbReference>
<dbReference type="GO" id="GO:0006508">
    <property type="term" value="P:proteolysis"/>
    <property type="evidence" value="ECO:0007669"/>
    <property type="project" value="InterPro"/>
</dbReference>
<evidence type="ECO:0000313" key="8">
    <source>
        <dbReference type="Proteomes" id="UP000241447"/>
    </source>
</evidence>
<dbReference type="PROSITE" id="PS50948">
    <property type="entry name" value="PAN"/>
    <property type="match status" value="1"/>
</dbReference>
<keyword evidence="3" id="KW-0677">Repeat</keyword>
<proteinExistence type="inferred from homology"/>
<dbReference type="SUPFAM" id="SSF57414">
    <property type="entry name" value="Hairpin loop containing domain-like"/>
    <property type="match status" value="1"/>
</dbReference>
<dbReference type="CDD" id="cd01100">
    <property type="entry name" value="APPLE_Factor_XI_like"/>
    <property type="match status" value="1"/>
</dbReference>
<dbReference type="OrthoDB" id="9767116at2"/>
<feature type="chain" id="PRO_5015341629" evidence="5">
    <location>
        <begin position="21"/>
        <end position="1815"/>
    </location>
</feature>
<keyword evidence="4" id="KW-1015">Disulfide bond</keyword>
<dbReference type="GO" id="GO:0005576">
    <property type="term" value="C:extracellular region"/>
    <property type="evidence" value="ECO:0007669"/>
    <property type="project" value="InterPro"/>
</dbReference>
<evidence type="ECO:0000256" key="2">
    <source>
        <dbReference type="ARBA" id="ARBA00022729"/>
    </source>
</evidence>
<dbReference type="Pfam" id="PF11974">
    <property type="entry name" value="bMG3"/>
    <property type="match status" value="1"/>
</dbReference>
<evidence type="ECO:0000256" key="4">
    <source>
        <dbReference type="ARBA" id="ARBA00023157"/>
    </source>
</evidence>
<dbReference type="SMART" id="SM01419">
    <property type="entry name" value="Thiol-ester_cl"/>
    <property type="match status" value="1"/>
</dbReference>
<dbReference type="Proteomes" id="UP000241447">
    <property type="component" value="Chromosome"/>
</dbReference>
<dbReference type="PANTHER" id="PTHR40094:SF1">
    <property type="entry name" value="UBIQUITIN DOMAIN-CONTAINING PROTEIN"/>
    <property type="match status" value="1"/>
</dbReference>
<dbReference type="Gene3D" id="2.60.40.1930">
    <property type="match status" value="1"/>
</dbReference>
<evidence type="ECO:0000256" key="1">
    <source>
        <dbReference type="ARBA" id="ARBA00010556"/>
    </source>
</evidence>
<dbReference type="InterPro" id="IPR049120">
    <property type="entry name" value="A2M_bMG2"/>
</dbReference>
<dbReference type="InterPro" id="IPR001599">
    <property type="entry name" value="Macroglobln_a2"/>
</dbReference>
<feature type="domain" description="Apple" evidence="6">
    <location>
        <begin position="24"/>
        <end position="102"/>
    </location>
</feature>
<dbReference type="Pfam" id="PF07703">
    <property type="entry name" value="A2M_BRD"/>
    <property type="match status" value="1"/>
</dbReference>
<protein>
    <submittedName>
        <fullName evidence="7">PAN domain-containing protein</fullName>
    </submittedName>
</protein>
<dbReference type="InterPro" id="IPR000177">
    <property type="entry name" value="Apple"/>
</dbReference>
<dbReference type="Pfam" id="PF01835">
    <property type="entry name" value="MG2"/>
    <property type="match status" value="1"/>
</dbReference>
<evidence type="ECO:0000256" key="3">
    <source>
        <dbReference type="ARBA" id="ARBA00022737"/>
    </source>
</evidence>
<sequence>MRCLFGVVIVLLSLATPALSQDPLPEKRLINTRNVDFYGADLQSIFDTTLESCERTCLNDAQCKAFTFNARSGACFPKSTISERKAYDGAISGEVITIPTATRDLARSLSNDLKFLTASDFEAARRQTQSLGATTLAGSWSVEEMLDAYFARLDAGDTVTALDWLGGAVARTDDPDLWQVYAARMIHLGEEKNRKNNTLREAMMPTAINAYLRQTDGAKRTEALVTLARALDVLDRGQDQLPPLRLAQSLAPSAEGARLLERAERLYGFQITDHTVDSDIALPQICVAFNRDLVRTGVDYGTYVGLEDATLAVTAEDRSLCIEGVEHGARYALTFRKGLPSESGEKLARDVTLDVYIRDRAPEISFPGRTYVLPRTPDAGLPVETVNVDQLDLRLRRISDRNLVAAIREDYFGRPLAYYEERYFSRDYAEDVWSGQGEVQNTLNKTMLTRLPLAGPLADLDPGIYVLSADLPDADPYDGTGATQWFVVSDLGLTSLSGTEGLHVYVRSLGNATPRDGVAVDLISRSNRVLGAAITDQDGHAMFDAGLTRGTDGTAPAMLIARANTGTDAEDMVFLSLTDPAFDLSDRGVEGMPPAPPIDVFLATDRDAYRPGETVHVSALMRDTEVKSISDLPLTAILTRPDGVEYSRTLSKAARAGGHVFDLPLGTTVSRGTWRLDLRSDLEAPALASTSLLVEDFLPERIDFDLSLPDGPIRAGDTPPLTVDARYLFGAPGADLSVEGTVRLARANGLEEWPGFLFGLYDDAASPVTRSFGDGLKTDAQGRAVVPLELPNGAEMTDPLMATITTRVAEGSGRPVERRLTHPLALSGPVIGIRPGFDGLVGEGDEARFAVIGLDTEATATPMPLRWTVNRLERHYRWYQIDGSWDWDVSTTRKAVASGDLMTGADPVTLSAPVDWGEYELVVEQVGGIYAASSYAFSAGWYVPAGADSPDTLEMSLDRDSYTPGDTAKLRLMSRYDGTALIAVMSNHVIATQSVTVREGENMIPVPVTKAWGTGAYVTVQAIRPMDVSGGLNPARALGLVYAAIDPGARALSVSIEASDTVDPRGPLPTVVHVEGTEGTAYVTLAAVDLGVLNLTGFDSPDPIAHYFGQRRLGVEIRDLYGRLIDGMNGAAGQIRSGGDASGGMQREAPPPTEDLVAYFSGPVEIGADGTAQISFDMPSFNGTVRLMAVAWSDTGVGAAERDVLVRDPVVVTASLPPFLAPGDTAQMLLEFVHTEGPAGDMALAVSAPGLTLGAGIPETLTLNEQSKLSLRVPVSATVPGDYEMTVSLTTPAGKVLTKDLRVPVRVNDPQISETRRFALQSGRSFTLNQDVFTAFRPGTGSALITAGPLARFDVPGLLRGLDLYPYGCTEQLTSRALPLLYFDEVAHSMGMAKEADLDVRLAEAVRRILTRQDSNGAFGLWQPGNGDFWLDAYVSDFLSRARAQGVEVPDVAFRAAMDNLRNQISYASDFEVDRNGGGVALAYALMVLAREGAARVGDLRYYADEKSTDFATPLAQAQLGAALAYYGDQPRADRLFARAASTVSQQATRPEPAVWRDDYGSTLRDAAGIISLAAEAGSAAVDLNALVRLISNPERGRSTQEMTWSLLAAHDVLSDPNTAGLSVDGANVNGAFVRLLEDQTEMSPITLTNTASTDTDLTLTTFGVPSGPVQASGYGFAITRTYYTPEGVPVSGAVPQGTRLVVVLDIAPSEAQGGRLMIDDPLPAGLEIDNPHLISSGDMSDMEWLETAYVEHAEFRSDRFLAQVNRTDAKRFQLAYVVRAITPGTYHQPAASVEDMYRPQYMAHTASGRFIVTE</sequence>
<feature type="signal peptide" evidence="5">
    <location>
        <begin position="1"/>
        <end position="20"/>
    </location>
</feature>
<dbReference type="InterPro" id="IPR041462">
    <property type="entry name" value="Bact_A2M_MG6"/>
</dbReference>
<dbReference type="Pfam" id="PF17962">
    <property type="entry name" value="bMG6"/>
    <property type="match status" value="1"/>
</dbReference>
<dbReference type="InterPro" id="IPR002890">
    <property type="entry name" value="MG2"/>
</dbReference>
<dbReference type="Pfam" id="PF17973">
    <property type="entry name" value="bMG10"/>
    <property type="match status" value="1"/>
</dbReference>
<dbReference type="InterPro" id="IPR041203">
    <property type="entry name" value="Bact_A2M_MG5"/>
</dbReference>
<dbReference type="InterPro" id="IPR008930">
    <property type="entry name" value="Terpenoid_cyclase/PrenylTrfase"/>
</dbReference>
<dbReference type="Pfam" id="PF00207">
    <property type="entry name" value="A2M"/>
    <property type="match status" value="1"/>
</dbReference>
<dbReference type="SMART" id="SM01360">
    <property type="entry name" value="A2M"/>
    <property type="match status" value="1"/>
</dbReference>
<organism evidence="7 8">
    <name type="scientific">Celeribacter baekdonensis</name>
    <dbReference type="NCBI Taxonomy" id="875171"/>
    <lineage>
        <taxon>Bacteria</taxon>
        <taxon>Pseudomonadati</taxon>
        <taxon>Pseudomonadota</taxon>
        <taxon>Alphaproteobacteria</taxon>
        <taxon>Rhodobacterales</taxon>
        <taxon>Roseobacteraceae</taxon>
        <taxon>Celeribacter</taxon>
    </lineage>
</organism>
<accession>A0A2R4M5G7</accession>
<keyword evidence="2 5" id="KW-0732">Signal</keyword>
<dbReference type="InterPro" id="IPR026284">
    <property type="entry name" value="A2MG_proteobact"/>
</dbReference>
<dbReference type="InterPro" id="IPR011625">
    <property type="entry name" value="A2M_N_BRD"/>
</dbReference>
<dbReference type="Gene3D" id="3.50.4.10">
    <property type="entry name" value="Hepatocyte Growth Factor"/>
    <property type="match status" value="1"/>
</dbReference>
<dbReference type="GO" id="GO:0004866">
    <property type="term" value="F:endopeptidase inhibitor activity"/>
    <property type="evidence" value="ECO:0007669"/>
    <property type="project" value="InterPro"/>
</dbReference>
<evidence type="ECO:0000259" key="6">
    <source>
        <dbReference type="PROSITE" id="PS50948"/>
    </source>
</evidence>
<evidence type="ECO:0000313" key="7">
    <source>
        <dbReference type="EMBL" id="AVW92444.1"/>
    </source>
</evidence>
<dbReference type="SMART" id="SM00223">
    <property type="entry name" value="APPLE"/>
    <property type="match status" value="1"/>
</dbReference>
<dbReference type="PIRSF" id="PIRSF038980">
    <property type="entry name" value="A2M_bac"/>
    <property type="match status" value="1"/>
</dbReference>
<dbReference type="SMART" id="SM01359">
    <property type="entry name" value="A2M_N_2"/>
    <property type="match status" value="1"/>
</dbReference>
<evidence type="ECO:0000256" key="5">
    <source>
        <dbReference type="SAM" id="SignalP"/>
    </source>
</evidence>